<comment type="caution">
    <text evidence="3">The sequence shown here is derived from an EMBL/GenBank/DDBJ whole genome shotgun (WGS) entry which is preliminary data.</text>
</comment>
<reference evidence="3" key="1">
    <citation type="submission" date="2021-02" db="EMBL/GenBank/DDBJ databases">
        <authorList>
            <person name="Nowell W R."/>
        </authorList>
    </citation>
    <scope>NUCLEOTIDE SEQUENCE</scope>
    <source>
        <strain evidence="3">Ploen Becks lab</strain>
    </source>
</reference>
<evidence type="ECO:0000313" key="4">
    <source>
        <dbReference type="Proteomes" id="UP000663879"/>
    </source>
</evidence>
<name>A0A813P2R4_9BILA</name>
<evidence type="ECO:0000313" key="3">
    <source>
        <dbReference type="EMBL" id="CAF0748119.1"/>
    </source>
</evidence>
<dbReference type="Gene3D" id="1.10.287.2250">
    <property type="match status" value="1"/>
</dbReference>
<evidence type="ECO:0000256" key="1">
    <source>
        <dbReference type="SAM" id="SignalP"/>
    </source>
</evidence>
<dbReference type="AlphaFoldDB" id="A0A813P2R4"/>
<keyword evidence="1" id="KW-0732">Signal</keyword>
<sequence length="104" mass="12436">MKILNIFLVMLFCLILDTDDASPIGAGQSDNLWQQFKSDYKRNYQDQNEEQRRYDIFRQNVNLIEKHNQEYAQGKTSFTMGINDMADWTKEEFQARNRFGNRKT</sequence>
<gene>
    <name evidence="3" type="ORF">OXX778_LOCUS3767</name>
</gene>
<dbReference type="InterPro" id="IPR013201">
    <property type="entry name" value="Prot_inhib_I29"/>
</dbReference>
<feature type="signal peptide" evidence="1">
    <location>
        <begin position="1"/>
        <end position="21"/>
    </location>
</feature>
<evidence type="ECO:0000259" key="2">
    <source>
        <dbReference type="SMART" id="SM00848"/>
    </source>
</evidence>
<dbReference type="EMBL" id="CAJNOC010000344">
    <property type="protein sequence ID" value="CAF0748119.1"/>
    <property type="molecule type" value="Genomic_DNA"/>
</dbReference>
<proteinExistence type="predicted"/>
<dbReference type="SMART" id="SM00848">
    <property type="entry name" value="Inhibitor_I29"/>
    <property type="match status" value="1"/>
</dbReference>
<organism evidence="3 4">
    <name type="scientific">Brachionus calyciflorus</name>
    <dbReference type="NCBI Taxonomy" id="104777"/>
    <lineage>
        <taxon>Eukaryota</taxon>
        <taxon>Metazoa</taxon>
        <taxon>Spiralia</taxon>
        <taxon>Gnathifera</taxon>
        <taxon>Rotifera</taxon>
        <taxon>Eurotatoria</taxon>
        <taxon>Monogononta</taxon>
        <taxon>Pseudotrocha</taxon>
        <taxon>Ploima</taxon>
        <taxon>Brachionidae</taxon>
        <taxon>Brachionus</taxon>
    </lineage>
</organism>
<dbReference type="Proteomes" id="UP000663879">
    <property type="component" value="Unassembled WGS sequence"/>
</dbReference>
<dbReference type="OrthoDB" id="7787088at2759"/>
<dbReference type="SUPFAM" id="SSF54001">
    <property type="entry name" value="Cysteine proteinases"/>
    <property type="match status" value="1"/>
</dbReference>
<keyword evidence="4" id="KW-1185">Reference proteome</keyword>
<dbReference type="InterPro" id="IPR038765">
    <property type="entry name" value="Papain-like_cys_pep_sf"/>
</dbReference>
<feature type="chain" id="PRO_5033028036" description="Cathepsin propeptide inhibitor domain-containing protein" evidence="1">
    <location>
        <begin position="22"/>
        <end position="104"/>
    </location>
</feature>
<feature type="domain" description="Cathepsin propeptide inhibitor" evidence="2">
    <location>
        <begin position="33"/>
        <end position="93"/>
    </location>
</feature>
<accession>A0A813P2R4</accession>
<protein>
    <recommendedName>
        <fullName evidence="2">Cathepsin propeptide inhibitor domain-containing protein</fullName>
    </recommendedName>
</protein>
<dbReference type="Pfam" id="PF08246">
    <property type="entry name" value="Inhibitor_I29"/>
    <property type="match status" value="1"/>
</dbReference>